<dbReference type="Proteomes" id="UP000821865">
    <property type="component" value="Chromosome 4"/>
</dbReference>
<evidence type="ECO:0000313" key="2">
    <source>
        <dbReference type="Proteomes" id="UP000821865"/>
    </source>
</evidence>
<evidence type="ECO:0000313" key="1">
    <source>
        <dbReference type="EMBL" id="KAH7953371.1"/>
    </source>
</evidence>
<protein>
    <submittedName>
        <fullName evidence="1">Uncharacterized protein</fullName>
    </submittedName>
</protein>
<sequence length="158" mass="17473">MLGNSQTAVITFEGKIVPCCVYYYGGETRSSPQVCYICFKPGHRADVCPTPDAVVCSNYAEPVIEDGHTCEPRCALCKEAHPTRAKECKERLRKPRSPRARKQEEPDAEARNAGGRGRTRKRWFSNNILEAEEAAIALAITQQGEEATTEILKGSQEA</sequence>
<dbReference type="EMBL" id="CM023473">
    <property type="protein sequence ID" value="KAH7953371.1"/>
    <property type="molecule type" value="Genomic_DNA"/>
</dbReference>
<comment type="caution">
    <text evidence="1">The sequence shown here is derived from an EMBL/GenBank/DDBJ whole genome shotgun (WGS) entry which is preliminary data.</text>
</comment>
<gene>
    <name evidence="1" type="ORF">HPB49_007495</name>
</gene>
<keyword evidence="2" id="KW-1185">Reference proteome</keyword>
<name>A0ACB8CW86_DERSI</name>
<accession>A0ACB8CW86</accession>
<proteinExistence type="predicted"/>
<reference evidence="1" key="1">
    <citation type="submission" date="2020-05" db="EMBL/GenBank/DDBJ databases">
        <title>Large-scale comparative analyses of tick genomes elucidate their genetic diversity and vector capacities.</title>
        <authorList>
            <person name="Jia N."/>
            <person name="Wang J."/>
            <person name="Shi W."/>
            <person name="Du L."/>
            <person name="Sun Y."/>
            <person name="Zhan W."/>
            <person name="Jiang J."/>
            <person name="Wang Q."/>
            <person name="Zhang B."/>
            <person name="Ji P."/>
            <person name="Sakyi L.B."/>
            <person name="Cui X."/>
            <person name="Yuan T."/>
            <person name="Jiang B."/>
            <person name="Yang W."/>
            <person name="Lam T.T.-Y."/>
            <person name="Chang Q."/>
            <person name="Ding S."/>
            <person name="Wang X."/>
            <person name="Zhu J."/>
            <person name="Ruan X."/>
            <person name="Zhao L."/>
            <person name="Wei J."/>
            <person name="Que T."/>
            <person name="Du C."/>
            <person name="Cheng J."/>
            <person name="Dai P."/>
            <person name="Han X."/>
            <person name="Huang E."/>
            <person name="Gao Y."/>
            <person name="Liu J."/>
            <person name="Shao H."/>
            <person name="Ye R."/>
            <person name="Li L."/>
            <person name="Wei W."/>
            <person name="Wang X."/>
            <person name="Wang C."/>
            <person name="Yang T."/>
            <person name="Huo Q."/>
            <person name="Li W."/>
            <person name="Guo W."/>
            <person name="Chen H."/>
            <person name="Zhou L."/>
            <person name="Ni X."/>
            <person name="Tian J."/>
            <person name="Zhou Y."/>
            <person name="Sheng Y."/>
            <person name="Liu T."/>
            <person name="Pan Y."/>
            <person name="Xia L."/>
            <person name="Li J."/>
            <person name="Zhao F."/>
            <person name="Cao W."/>
        </authorList>
    </citation>
    <scope>NUCLEOTIDE SEQUENCE</scope>
    <source>
        <strain evidence="1">Dsil-2018</strain>
    </source>
</reference>
<organism evidence="1 2">
    <name type="scientific">Dermacentor silvarum</name>
    <name type="common">Tick</name>
    <dbReference type="NCBI Taxonomy" id="543639"/>
    <lineage>
        <taxon>Eukaryota</taxon>
        <taxon>Metazoa</taxon>
        <taxon>Ecdysozoa</taxon>
        <taxon>Arthropoda</taxon>
        <taxon>Chelicerata</taxon>
        <taxon>Arachnida</taxon>
        <taxon>Acari</taxon>
        <taxon>Parasitiformes</taxon>
        <taxon>Ixodida</taxon>
        <taxon>Ixodoidea</taxon>
        <taxon>Ixodidae</taxon>
        <taxon>Rhipicephalinae</taxon>
        <taxon>Dermacentor</taxon>
    </lineage>
</organism>